<proteinExistence type="predicted"/>
<dbReference type="Pfam" id="PF13155">
    <property type="entry name" value="Toprim_2"/>
    <property type="match status" value="1"/>
</dbReference>
<name>A0A2K4ZN22_9FIRM</name>
<dbReference type="AlphaFoldDB" id="A0A2K4ZN22"/>
<evidence type="ECO:0000259" key="1">
    <source>
        <dbReference type="Pfam" id="PF13154"/>
    </source>
</evidence>
<protein>
    <submittedName>
        <fullName evidence="2">DNA primase</fullName>
    </submittedName>
</protein>
<dbReference type="CDD" id="cd00188">
    <property type="entry name" value="TOPRIM"/>
    <property type="match status" value="1"/>
</dbReference>
<evidence type="ECO:0000313" key="3">
    <source>
        <dbReference type="Proteomes" id="UP000236311"/>
    </source>
</evidence>
<dbReference type="OrthoDB" id="9802530at2"/>
<dbReference type="InterPro" id="IPR025054">
    <property type="entry name" value="DUF3991"/>
</dbReference>
<dbReference type="SUPFAM" id="SSF57783">
    <property type="entry name" value="Zinc beta-ribbon"/>
    <property type="match status" value="1"/>
</dbReference>
<dbReference type="Gene3D" id="3.40.1360.10">
    <property type="match status" value="1"/>
</dbReference>
<dbReference type="Pfam" id="PF13154">
    <property type="entry name" value="DUF3991"/>
    <property type="match status" value="1"/>
</dbReference>
<organism evidence="2 3">
    <name type="scientific">Acetatifactor muris</name>
    <dbReference type="NCBI Taxonomy" id="879566"/>
    <lineage>
        <taxon>Bacteria</taxon>
        <taxon>Bacillati</taxon>
        <taxon>Bacillota</taxon>
        <taxon>Clostridia</taxon>
        <taxon>Lachnospirales</taxon>
        <taxon>Lachnospiraceae</taxon>
        <taxon>Acetatifactor</taxon>
    </lineage>
</organism>
<dbReference type="EMBL" id="OFSM01000033">
    <property type="protein sequence ID" value="SOY31845.1"/>
    <property type="molecule type" value="Genomic_DNA"/>
</dbReference>
<dbReference type="Proteomes" id="UP000236311">
    <property type="component" value="Unassembled WGS sequence"/>
</dbReference>
<feature type="domain" description="DUF3991" evidence="1">
    <location>
        <begin position="120"/>
        <end position="195"/>
    </location>
</feature>
<keyword evidence="3" id="KW-1185">Reference proteome</keyword>
<reference evidence="2 3" key="1">
    <citation type="submission" date="2018-01" db="EMBL/GenBank/DDBJ databases">
        <authorList>
            <person name="Gaut B.S."/>
            <person name="Morton B.R."/>
            <person name="Clegg M.T."/>
            <person name="Duvall M.R."/>
        </authorList>
    </citation>
    <scope>NUCLEOTIDE SEQUENCE [LARGE SCALE GENOMIC DNA]</scope>
    <source>
        <strain evidence="2">GP69</strain>
    </source>
</reference>
<accession>A0A2K4ZN22</accession>
<evidence type="ECO:0000313" key="2">
    <source>
        <dbReference type="EMBL" id="SOY31845.1"/>
    </source>
</evidence>
<sequence length="478" mass="53385">MAGFVYFTDEQKQRANEVDLEDFLSRQGEKLLRSGREKRLQSDHSITVRGNRWYDHAAGTGGCAIDFVQMHYNSTFPEAVTLLLGGEQGQAYRTSEPEGEKEPKPFALPEANQDMRRAYAYLTKSRCLDREVVSAFAGKKMIYEDAKYHNVVFVGYDADGTARHAHKRGSHTKGEAFKGNVDGSDPRYSFRHLGKGNTVYVFEAPIDMLSFITLHKKGWQENSYVALSGISAHAMLQALKDSPQAGTVVLCLDHDPAGIENSYRLADAVKEQRPDVRVRMLQPVNKDWNEDLKAQNGMEPIPAKEHPGIAECRAWCGTLKEVAESIDPRHATAESLKRYHYGIYQTLQKGTSPEQLEDAFDGDGLLLAGIAVRIMEKYGKELGREAAPGQIIDNLCGRYRPHKDRGNLKSRLTDMQDAFESVMACFAGTEPGTDEEKETLVKKCVGLTMECIRAHIFVAEKLQAQKQEGGIKQICSQS</sequence>
<gene>
    <name evidence="2" type="primary">dnaG_4</name>
    <name evidence="2" type="ORF">AMURIS_04594</name>
</gene>
<dbReference type="SUPFAM" id="SSF56731">
    <property type="entry name" value="DNA primase core"/>
    <property type="match status" value="1"/>
</dbReference>